<dbReference type="PANTHER" id="PTHR42733">
    <property type="entry name" value="DJ-1 PROTEIN"/>
    <property type="match status" value="1"/>
</dbReference>
<dbReference type="InterPro" id="IPR029062">
    <property type="entry name" value="Class_I_gatase-like"/>
</dbReference>
<dbReference type="AlphaFoldDB" id="B9XB58"/>
<reference evidence="3 4" key="1">
    <citation type="journal article" date="2011" name="J. Bacteriol.">
        <title>Genome sequence of 'Pedosphaera parvula' Ellin514, an aerobic Verrucomicrobial isolate from pasture soil.</title>
        <authorList>
            <person name="Kant R."/>
            <person name="van Passel M.W."/>
            <person name="Sangwan P."/>
            <person name="Palva A."/>
            <person name="Lucas S."/>
            <person name="Copeland A."/>
            <person name="Lapidus A."/>
            <person name="Glavina Del Rio T."/>
            <person name="Dalin E."/>
            <person name="Tice H."/>
            <person name="Bruce D."/>
            <person name="Goodwin L."/>
            <person name="Pitluck S."/>
            <person name="Chertkov O."/>
            <person name="Larimer F.W."/>
            <person name="Land M.L."/>
            <person name="Hauser L."/>
            <person name="Brettin T.S."/>
            <person name="Detter J.C."/>
            <person name="Han S."/>
            <person name="de Vos W.M."/>
            <person name="Janssen P.H."/>
            <person name="Smidt H."/>
        </authorList>
    </citation>
    <scope>NUCLEOTIDE SEQUENCE [LARGE SCALE GENOMIC DNA]</scope>
    <source>
        <strain evidence="3 4">Ellin514</strain>
    </source>
</reference>
<name>B9XB58_PEDPL</name>
<dbReference type="GO" id="GO:0006508">
    <property type="term" value="P:proteolysis"/>
    <property type="evidence" value="ECO:0007669"/>
    <property type="project" value="UniProtKB-KW"/>
</dbReference>
<feature type="domain" description="DJ-1/PfpI" evidence="2">
    <location>
        <begin position="8"/>
        <end position="176"/>
    </location>
</feature>
<evidence type="ECO:0000313" key="3">
    <source>
        <dbReference type="EMBL" id="EEF62743.1"/>
    </source>
</evidence>
<comment type="similarity">
    <text evidence="1">Belongs to the peptidase C56 family.</text>
</comment>
<keyword evidence="3" id="KW-0378">Hydrolase</keyword>
<dbReference type="MEROPS" id="C56.001"/>
<dbReference type="SUPFAM" id="SSF52317">
    <property type="entry name" value="Class I glutamine amidotransferase-like"/>
    <property type="match status" value="1"/>
</dbReference>
<evidence type="ECO:0000256" key="1">
    <source>
        <dbReference type="ARBA" id="ARBA00008542"/>
    </source>
</evidence>
<dbReference type="InterPro" id="IPR002818">
    <property type="entry name" value="DJ-1/PfpI"/>
</dbReference>
<sequence>MNHDLNGKKVAILIENGFEQVEMTAPREALDAAGAETDIISPQEKKVKGWEHTKWGRSFKVDVPLAEANADDYDALLLPGGVMNPDKLRMNQQAVEFVKNFVNAGKPIAAICHGPWTLIETGMVRGRRMTSYPSVQTDLKNAGAEWVDEEVVVDNGLITSRQPSDIPAFNNKIIEEFGEGTHRNKEESAHAMAGSDAH</sequence>
<dbReference type="RefSeq" id="WP_007413056.1">
    <property type="nucleotide sequence ID" value="NZ_ABOX02000003.1"/>
</dbReference>
<gene>
    <name evidence="3" type="ORF">Cflav_PD5378</name>
</gene>
<protein>
    <submittedName>
        <fullName evidence="3">Intracellular protease, PfpI family</fullName>
    </submittedName>
</protein>
<dbReference type="PANTHER" id="PTHR42733:SF12">
    <property type="entry name" value="PROTEINASE"/>
    <property type="match status" value="1"/>
</dbReference>
<dbReference type="Proteomes" id="UP000003688">
    <property type="component" value="Unassembled WGS sequence"/>
</dbReference>
<dbReference type="InterPro" id="IPR006286">
    <property type="entry name" value="C56_PfpI-like"/>
</dbReference>
<dbReference type="CDD" id="cd03134">
    <property type="entry name" value="GATase1_PfpI_like"/>
    <property type="match status" value="1"/>
</dbReference>
<dbReference type="Pfam" id="PF01965">
    <property type="entry name" value="DJ-1_PfpI"/>
    <property type="match status" value="1"/>
</dbReference>
<dbReference type="EMBL" id="ABOX02000003">
    <property type="protein sequence ID" value="EEF62743.1"/>
    <property type="molecule type" value="Genomic_DNA"/>
</dbReference>
<dbReference type="Gene3D" id="3.40.50.880">
    <property type="match status" value="1"/>
</dbReference>
<dbReference type="OrthoDB" id="9792284at2"/>
<keyword evidence="4" id="KW-1185">Reference proteome</keyword>
<dbReference type="PROSITE" id="PS51276">
    <property type="entry name" value="PEPTIDASE_C56_PFPI"/>
    <property type="match status" value="1"/>
</dbReference>
<dbReference type="GO" id="GO:0008233">
    <property type="term" value="F:peptidase activity"/>
    <property type="evidence" value="ECO:0007669"/>
    <property type="project" value="UniProtKB-KW"/>
</dbReference>
<comment type="caution">
    <text evidence="3">The sequence shown here is derived from an EMBL/GenBank/DDBJ whole genome shotgun (WGS) entry which is preliminary data.</text>
</comment>
<keyword evidence="3" id="KW-0645">Protease</keyword>
<dbReference type="STRING" id="320771.Cflav_PD5378"/>
<dbReference type="NCBIfam" id="TIGR01382">
    <property type="entry name" value="PfpI"/>
    <property type="match status" value="1"/>
</dbReference>
<evidence type="ECO:0000313" key="4">
    <source>
        <dbReference type="Proteomes" id="UP000003688"/>
    </source>
</evidence>
<accession>B9XB58</accession>
<evidence type="ECO:0000259" key="2">
    <source>
        <dbReference type="Pfam" id="PF01965"/>
    </source>
</evidence>
<organism evidence="3 4">
    <name type="scientific">Pedosphaera parvula (strain Ellin514)</name>
    <dbReference type="NCBI Taxonomy" id="320771"/>
    <lineage>
        <taxon>Bacteria</taxon>
        <taxon>Pseudomonadati</taxon>
        <taxon>Verrucomicrobiota</taxon>
        <taxon>Pedosphaerae</taxon>
        <taxon>Pedosphaerales</taxon>
        <taxon>Pedosphaeraceae</taxon>
        <taxon>Pedosphaera</taxon>
    </lineage>
</organism>
<proteinExistence type="inferred from homology"/>